<dbReference type="EMBL" id="JACIJH010000024">
    <property type="protein sequence ID" value="MBB5708672.1"/>
    <property type="molecule type" value="Genomic_DNA"/>
</dbReference>
<comment type="caution">
    <text evidence="1">The sequence shown here is derived from an EMBL/GenBank/DDBJ whole genome shotgun (WGS) entry which is preliminary data.</text>
</comment>
<dbReference type="AlphaFoldDB" id="A0A7W9ESF3"/>
<sequence>MLQPFGWPTPPLLSGSWHEIDPDLAREFRDLLVSSQIRCTPLVYAGAMRRYRVRPLAFWPGWMWVDALVDTKQGAASAAFLYGPYGAHELDGTSALIHDVNEGGALDVSTADLAADYLRFFCSAVRGDEGPFFLIEDSERFALLSGSAFPDAGLAAHARPVAVRQTATGWDLEAFVYYGDALFASRFSLDATGLVEMIDDEPLFTGVATPQIDYDGLVSRPRTAGGMA</sequence>
<reference evidence="1 2" key="1">
    <citation type="submission" date="2020-08" db="EMBL/GenBank/DDBJ databases">
        <title>Genomic Encyclopedia of Type Strains, Phase IV (KMG-IV): sequencing the most valuable type-strain genomes for metagenomic binning, comparative biology and taxonomic classification.</title>
        <authorList>
            <person name="Goeker M."/>
        </authorList>
    </citation>
    <scope>NUCLEOTIDE SEQUENCE [LARGE SCALE GENOMIC DNA]</scope>
    <source>
        <strain evidence="1 2">DSM 27163</strain>
    </source>
</reference>
<gene>
    <name evidence="1" type="ORF">FHR21_004066</name>
</gene>
<proteinExistence type="predicted"/>
<evidence type="ECO:0000313" key="2">
    <source>
        <dbReference type="Proteomes" id="UP000537161"/>
    </source>
</evidence>
<dbReference type="Proteomes" id="UP000537161">
    <property type="component" value="Unassembled WGS sequence"/>
</dbReference>
<organism evidence="1 2">
    <name type="scientific">Sphingopyxis panaciterrulae</name>
    <dbReference type="NCBI Taxonomy" id="462372"/>
    <lineage>
        <taxon>Bacteria</taxon>
        <taxon>Pseudomonadati</taxon>
        <taxon>Pseudomonadota</taxon>
        <taxon>Alphaproteobacteria</taxon>
        <taxon>Sphingomonadales</taxon>
        <taxon>Sphingomonadaceae</taxon>
        <taxon>Sphingopyxis</taxon>
    </lineage>
</organism>
<dbReference type="RefSeq" id="WP_184101616.1">
    <property type="nucleotide sequence ID" value="NZ_JACIJH010000024.1"/>
</dbReference>
<accession>A0A7W9ESF3</accession>
<evidence type="ECO:0000313" key="1">
    <source>
        <dbReference type="EMBL" id="MBB5708672.1"/>
    </source>
</evidence>
<keyword evidence="2" id="KW-1185">Reference proteome</keyword>
<name>A0A7W9ESF3_9SPHN</name>
<protein>
    <submittedName>
        <fullName evidence="1">Uncharacterized protein</fullName>
    </submittedName>
</protein>